<dbReference type="EMBL" id="JAARRL010000002">
    <property type="protein sequence ID" value="MBC1499401.1"/>
    <property type="molecule type" value="Genomic_DNA"/>
</dbReference>
<proteinExistence type="predicted"/>
<organism evidence="1 2">
    <name type="scientific">Listeria weihenstephanensis</name>
    <dbReference type="NCBI Taxonomy" id="1006155"/>
    <lineage>
        <taxon>Bacteria</taxon>
        <taxon>Bacillati</taxon>
        <taxon>Bacillota</taxon>
        <taxon>Bacilli</taxon>
        <taxon>Bacillales</taxon>
        <taxon>Listeriaceae</taxon>
        <taxon>Listeria</taxon>
    </lineage>
</organism>
<protein>
    <submittedName>
        <fullName evidence="1">Uncharacterized protein</fullName>
    </submittedName>
</protein>
<dbReference type="RefSeq" id="WP_185424330.1">
    <property type="nucleotide sequence ID" value="NZ_JAARRL010000002.1"/>
</dbReference>
<evidence type="ECO:0000313" key="1">
    <source>
        <dbReference type="EMBL" id="MBC1499401.1"/>
    </source>
</evidence>
<dbReference type="Proteomes" id="UP000564536">
    <property type="component" value="Unassembled WGS sequence"/>
</dbReference>
<gene>
    <name evidence="1" type="ORF">HB943_02215</name>
</gene>
<comment type="caution">
    <text evidence="1">The sequence shown here is derived from an EMBL/GenBank/DDBJ whole genome shotgun (WGS) entry which is preliminary data.</text>
</comment>
<sequence>MIKFKVKVVDLPVRYGDKTFKKDEELVINKDEFHESLFEKLEEFEQQVANEFDEFSVEGLIEYAKEHEIEVGKATTRDGILKKILGE</sequence>
<accession>A0A841Z0S1</accession>
<name>A0A841Z0S1_9LIST</name>
<reference evidence="1 2" key="1">
    <citation type="submission" date="2020-03" db="EMBL/GenBank/DDBJ databases">
        <title>Soil Listeria distribution.</title>
        <authorList>
            <person name="Liao J."/>
            <person name="Wiedmann M."/>
        </authorList>
    </citation>
    <scope>NUCLEOTIDE SEQUENCE [LARGE SCALE GENOMIC DNA]</scope>
    <source>
        <strain evidence="1 2">FSL L7-1523</strain>
    </source>
</reference>
<evidence type="ECO:0000313" key="2">
    <source>
        <dbReference type="Proteomes" id="UP000564536"/>
    </source>
</evidence>
<dbReference type="AlphaFoldDB" id="A0A841Z0S1"/>